<dbReference type="GO" id="GO:0005829">
    <property type="term" value="C:cytosol"/>
    <property type="evidence" value="ECO:0007669"/>
    <property type="project" value="TreeGrafter"/>
</dbReference>
<sequence>MSQRVPFSILDLAHIGEDQSVAQAIEQCKQMAQTAEQAGFERFWLAEHHGMRGVASAATAVMLAGVGHATNRIRIGSGGVMLPNHSPLVIAEQFGTLAAMFPDRVDLGLGRAPGTDMATSRALRRNLESSVDNYPTDVAQLQAYLQPAADTMDIIAVPGEGSKVPLWLLGSSLYSAQLAGKLGLPYSFASHFAPEALHDAIRIYKMNFKPSAQLSQPYVSAGVMAVVGDTAQQAQYLFSSVQQQFANLRRGHNRPMPAPVEHVEASLHEHELAAINHTLRYAVVGTVDAVEQQLAGFVNATDIDEVILSFPIHDPALCLDAVSQVGKMTSVKAGASWS</sequence>
<evidence type="ECO:0000259" key="3">
    <source>
        <dbReference type="Pfam" id="PF00296"/>
    </source>
</evidence>
<protein>
    <recommendedName>
        <fullName evidence="2">Luciferase-like monooxygenase</fullName>
    </recommendedName>
</protein>
<dbReference type="SUPFAM" id="SSF51679">
    <property type="entry name" value="Bacterial luciferase-like"/>
    <property type="match status" value="1"/>
</dbReference>
<gene>
    <name evidence="4" type="ORF">IT774_14285</name>
</gene>
<dbReference type="EMBL" id="CP064795">
    <property type="protein sequence ID" value="QPG05266.1"/>
    <property type="molecule type" value="Genomic_DNA"/>
</dbReference>
<dbReference type="NCBIfam" id="TIGR03558">
    <property type="entry name" value="oxido_grp_1"/>
    <property type="match status" value="1"/>
</dbReference>
<evidence type="ECO:0000256" key="1">
    <source>
        <dbReference type="ARBA" id="ARBA00007789"/>
    </source>
</evidence>
<dbReference type="FunFam" id="3.20.20.30:FF:000002">
    <property type="entry name" value="LLM class flavin-dependent oxidoreductase"/>
    <property type="match status" value="1"/>
</dbReference>
<feature type="domain" description="Luciferase-like" evidence="3">
    <location>
        <begin position="6"/>
        <end position="300"/>
    </location>
</feature>
<dbReference type="GO" id="GO:0016705">
    <property type="term" value="F:oxidoreductase activity, acting on paired donors, with incorporation or reduction of molecular oxygen"/>
    <property type="evidence" value="ECO:0007669"/>
    <property type="project" value="InterPro"/>
</dbReference>
<dbReference type="RefSeq" id="WP_195810357.1">
    <property type="nucleotide sequence ID" value="NZ_CP064795.1"/>
</dbReference>
<reference evidence="4 5" key="1">
    <citation type="submission" date="2020-11" db="EMBL/GenBank/DDBJ databases">
        <title>Complete genome sequence for Salinimonas sp. strain G2-b.</title>
        <authorList>
            <person name="Park S.-J."/>
        </authorList>
    </citation>
    <scope>NUCLEOTIDE SEQUENCE [LARGE SCALE GENOMIC DNA]</scope>
    <source>
        <strain evidence="4 5">G2-b</strain>
    </source>
</reference>
<organism evidence="4 5">
    <name type="scientific">Salinimonas marina</name>
    <dbReference type="NCBI Taxonomy" id="2785918"/>
    <lineage>
        <taxon>Bacteria</taxon>
        <taxon>Pseudomonadati</taxon>
        <taxon>Pseudomonadota</taxon>
        <taxon>Gammaproteobacteria</taxon>
        <taxon>Alteromonadales</taxon>
        <taxon>Alteromonadaceae</taxon>
        <taxon>Alteromonas/Salinimonas group</taxon>
        <taxon>Salinimonas</taxon>
    </lineage>
</organism>
<dbReference type="KEGG" id="smaa:IT774_14285"/>
<dbReference type="AlphaFoldDB" id="A0A7S9HD76"/>
<evidence type="ECO:0000256" key="2">
    <source>
        <dbReference type="ARBA" id="ARBA00074555"/>
    </source>
</evidence>
<dbReference type="PANTHER" id="PTHR30137:SF6">
    <property type="entry name" value="LUCIFERASE-LIKE MONOOXYGENASE"/>
    <property type="match status" value="1"/>
</dbReference>
<dbReference type="InterPro" id="IPR011251">
    <property type="entry name" value="Luciferase-like_dom"/>
</dbReference>
<dbReference type="Proteomes" id="UP000595095">
    <property type="component" value="Chromosome"/>
</dbReference>
<proteinExistence type="predicted"/>
<evidence type="ECO:0000313" key="4">
    <source>
        <dbReference type="EMBL" id="QPG05266.1"/>
    </source>
</evidence>
<dbReference type="Gene3D" id="3.20.20.30">
    <property type="entry name" value="Luciferase-like domain"/>
    <property type="match status" value="1"/>
</dbReference>
<comment type="similarity">
    <text evidence="1">To bacterial alkanal monooxygenase alpha and beta chains.</text>
</comment>
<dbReference type="Pfam" id="PF00296">
    <property type="entry name" value="Bac_luciferase"/>
    <property type="match status" value="1"/>
</dbReference>
<keyword evidence="5" id="KW-1185">Reference proteome</keyword>
<evidence type="ECO:0000313" key="5">
    <source>
        <dbReference type="Proteomes" id="UP000595095"/>
    </source>
</evidence>
<dbReference type="InterPro" id="IPR036661">
    <property type="entry name" value="Luciferase-like_sf"/>
</dbReference>
<name>A0A7S9HD76_9ALTE</name>
<dbReference type="InterPro" id="IPR019949">
    <property type="entry name" value="CmoO-like"/>
</dbReference>
<accession>A0A7S9HD76</accession>
<dbReference type="InterPro" id="IPR050766">
    <property type="entry name" value="Bact_Lucif_Oxidored"/>
</dbReference>
<dbReference type="PANTHER" id="PTHR30137">
    <property type="entry name" value="LUCIFERASE-LIKE MONOOXYGENASE"/>
    <property type="match status" value="1"/>
</dbReference>